<reference evidence="1 2" key="1">
    <citation type="submission" date="2022-11" db="EMBL/GenBank/DDBJ databases">
        <title>Viruses from the air-sea interface of a natural surface slick.</title>
        <authorList>
            <person name="Rahlff J."/>
            <person name="Holmfeldt K."/>
        </authorList>
    </citation>
    <scope>NUCLEOTIDE SEQUENCE [LARGE SCALE GENOMIC DNA]</scope>
    <source>
        <strain evidence="1 2">SMS4</strain>
    </source>
</reference>
<protein>
    <submittedName>
        <fullName evidence="1">Uncharacterized protein</fullName>
    </submittedName>
</protein>
<evidence type="ECO:0000313" key="2">
    <source>
        <dbReference type="Proteomes" id="UP001231109"/>
    </source>
</evidence>
<dbReference type="RefSeq" id="WP_305977477.1">
    <property type="nucleotide sequence ID" value="NZ_JAPJDZ010000134.1"/>
</dbReference>
<keyword evidence="2" id="KW-1185">Reference proteome</keyword>
<dbReference type="Proteomes" id="UP001231109">
    <property type="component" value="Unassembled WGS sequence"/>
</dbReference>
<accession>A0ABT9I4L7</accession>
<name>A0ABT9I4L7_9GAMM</name>
<organism evidence="1 2">
    <name type="scientific">Rheinheimera baltica</name>
    <dbReference type="NCBI Taxonomy" id="67576"/>
    <lineage>
        <taxon>Bacteria</taxon>
        <taxon>Pseudomonadati</taxon>
        <taxon>Pseudomonadota</taxon>
        <taxon>Gammaproteobacteria</taxon>
        <taxon>Chromatiales</taxon>
        <taxon>Chromatiaceae</taxon>
        <taxon>Rheinheimera</taxon>
    </lineage>
</organism>
<dbReference type="EMBL" id="JAPJDZ010000134">
    <property type="protein sequence ID" value="MDP5138337.1"/>
    <property type="molecule type" value="Genomic_DNA"/>
</dbReference>
<evidence type="ECO:0000313" key="1">
    <source>
        <dbReference type="EMBL" id="MDP5138337.1"/>
    </source>
</evidence>
<comment type="caution">
    <text evidence="1">The sequence shown here is derived from an EMBL/GenBank/DDBJ whole genome shotgun (WGS) entry which is preliminary data.</text>
</comment>
<sequence length="135" mass="15190">MNIECPHCNTGNTIEFAENISCHKCQKSFAGFSFKKITGSILSTGLLLVGTAFIGEKIDREFFEAKRYPSAAIYEIISYCSSPRDSILHRGTQKELIIKCSCALDKTMPDVSHKDLKRRSIEFQTIFARNLNSCI</sequence>
<proteinExistence type="predicted"/>
<gene>
    <name evidence="1" type="ORF">ORJ04_20520</name>
</gene>